<evidence type="ECO:0000313" key="5">
    <source>
        <dbReference type="Proteomes" id="UP000319257"/>
    </source>
</evidence>
<dbReference type="EMBL" id="SKBQ01000108">
    <property type="protein sequence ID" value="TPX18803.1"/>
    <property type="molecule type" value="Genomic_DNA"/>
</dbReference>
<organism evidence="4 5">
    <name type="scientific">Thyridium curvatum</name>
    <dbReference type="NCBI Taxonomy" id="1093900"/>
    <lineage>
        <taxon>Eukaryota</taxon>
        <taxon>Fungi</taxon>
        <taxon>Dikarya</taxon>
        <taxon>Ascomycota</taxon>
        <taxon>Pezizomycotina</taxon>
        <taxon>Sordariomycetes</taxon>
        <taxon>Sordariomycetidae</taxon>
        <taxon>Thyridiales</taxon>
        <taxon>Thyridiaceae</taxon>
        <taxon>Thyridium</taxon>
    </lineage>
</organism>
<feature type="repeat" description="ANK" evidence="3">
    <location>
        <begin position="319"/>
        <end position="351"/>
    </location>
</feature>
<evidence type="ECO:0000256" key="1">
    <source>
        <dbReference type="ARBA" id="ARBA00022737"/>
    </source>
</evidence>
<evidence type="ECO:0000313" key="4">
    <source>
        <dbReference type="EMBL" id="TPX18803.1"/>
    </source>
</evidence>
<keyword evidence="2 3" id="KW-0040">ANK repeat</keyword>
<feature type="repeat" description="ANK" evidence="3">
    <location>
        <begin position="191"/>
        <end position="215"/>
    </location>
</feature>
<feature type="repeat" description="ANK" evidence="3">
    <location>
        <begin position="361"/>
        <end position="388"/>
    </location>
</feature>
<dbReference type="Proteomes" id="UP000319257">
    <property type="component" value="Unassembled WGS sequence"/>
</dbReference>
<dbReference type="InterPro" id="IPR036770">
    <property type="entry name" value="Ankyrin_rpt-contain_sf"/>
</dbReference>
<dbReference type="PANTHER" id="PTHR24198">
    <property type="entry name" value="ANKYRIN REPEAT AND PROTEIN KINASE DOMAIN-CONTAINING PROTEIN"/>
    <property type="match status" value="1"/>
</dbReference>
<proteinExistence type="predicted"/>
<comment type="caution">
    <text evidence="4">The sequence shown here is derived from an EMBL/GenBank/DDBJ whole genome shotgun (WGS) entry which is preliminary data.</text>
</comment>
<dbReference type="InterPro" id="IPR002110">
    <property type="entry name" value="Ankyrin_rpt"/>
</dbReference>
<dbReference type="RefSeq" id="XP_031000514.1">
    <property type="nucleotide sequence ID" value="XM_031134217.1"/>
</dbReference>
<dbReference type="Pfam" id="PF00023">
    <property type="entry name" value="Ank"/>
    <property type="match status" value="2"/>
</dbReference>
<keyword evidence="1" id="KW-0677">Repeat</keyword>
<dbReference type="AlphaFoldDB" id="A0A507BH31"/>
<dbReference type="SMART" id="SM00248">
    <property type="entry name" value="ANK"/>
    <property type="match status" value="8"/>
</dbReference>
<sequence length="545" mass="59444">MFDFGALPSEILAIILQNIIVEIGLYKAALLRAVSRSFDAAIVRAISVGQPIDPHDPRTPDLWRSMDATLRGRIALFRSIDADPSKSSQFSVIADINQTLDALTEEAHKQIRQSQHEAVAKAVSQACARSLWAAKIRPDDQLNEKLKAQNRLSGAIVIGRLDIVKSMLSPASPAPSTLAEVNGASPYLGRPLILAAAWGHLDIVQYLLDRGARPDLLFCCYEGEQTASRGYGPWNPESDLAGINLSGHAEPPASALHAAVLGGFEDIVRLLLQPGFMLPPSEKTEYLRAILAGARTGSLHLIRLLLEASGDKLSEIRHLGKEMMYAAVRRGHAEVIDMLLDNGVDINALPDPDIRRFHGTLHLASSLGNISMVRYLIERGAGIEAVLVNKMECYPIAGAAHCGQEEVVELLLDHGADRSTALWCAIDGGQLRVVKLLLDRFPDMLQREGMGHHPGMIALVKAIGARQLAIMTMLVEAGVSLNDPYDGPPWLAINMAKDRVGAWVVEHMLKLGAKDTPLPIMKEKYQCTARGVLLEADTWNWVGRY</sequence>
<dbReference type="GeneID" id="41978929"/>
<dbReference type="Pfam" id="PF12796">
    <property type="entry name" value="Ank_2"/>
    <property type="match status" value="2"/>
</dbReference>
<dbReference type="PROSITE" id="PS50088">
    <property type="entry name" value="ANK_REPEAT"/>
    <property type="match status" value="3"/>
</dbReference>
<evidence type="ECO:0000256" key="2">
    <source>
        <dbReference type="ARBA" id="ARBA00023043"/>
    </source>
</evidence>
<dbReference type="Gene3D" id="1.25.40.20">
    <property type="entry name" value="Ankyrin repeat-containing domain"/>
    <property type="match status" value="2"/>
</dbReference>
<dbReference type="InParanoid" id="A0A507BH31"/>
<dbReference type="OrthoDB" id="20872at2759"/>
<gene>
    <name evidence="4" type="ORF">E0L32_011482</name>
</gene>
<dbReference type="STRING" id="1093900.A0A507BH31"/>
<dbReference type="PROSITE" id="PS50297">
    <property type="entry name" value="ANK_REP_REGION"/>
    <property type="match status" value="3"/>
</dbReference>
<accession>A0A507BH31</accession>
<reference evidence="4 5" key="1">
    <citation type="submission" date="2019-06" db="EMBL/GenBank/DDBJ databases">
        <title>Draft genome sequence of the filamentous fungus Phialemoniopsis curvata isolated from diesel fuel.</title>
        <authorList>
            <person name="Varaljay V.A."/>
            <person name="Lyon W.J."/>
            <person name="Crouch A.L."/>
            <person name="Drake C.E."/>
            <person name="Hollomon J.M."/>
            <person name="Nadeau L.J."/>
            <person name="Nunn H.S."/>
            <person name="Stevenson B.S."/>
            <person name="Bojanowski C.L."/>
            <person name="Crookes-Goodson W.J."/>
        </authorList>
    </citation>
    <scope>NUCLEOTIDE SEQUENCE [LARGE SCALE GENOMIC DNA]</scope>
    <source>
        <strain evidence="4 5">D216</strain>
    </source>
</reference>
<name>A0A507BH31_9PEZI</name>
<dbReference type="PANTHER" id="PTHR24198:SF165">
    <property type="entry name" value="ANKYRIN REPEAT-CONTAINING PROTEIN-RELATED"/>
    <property type="match status" value="1"/>
</dbReference>
<evidence type="ECO:0008006" key="6">
    <source>
        <dbReference type="Google" id="ProtNLM"/>
    </source>
</evidence>
<evidence type="ECO:0000256" key="3">
    <source>
        <dbReference type="PROSITE-ProRule" id="PRU00023"/>
    </source>
</evidence>
<keyword evidence="5" id="KW-1185">Reference proteome</keyword>
<dbReference type="SUPFAM" id="SSF48403">
    <property type="entry name" value="Ankyrin repeat"/>
    <property type="match status" value="1"/>
</dbReference>
<protein>
    <recommendedName>
        <fullName evidence="6">Ankyrin repeat protein</fullName>
    </recommendedName>
</protein>